<feature type="transmembrane region" description="Helical" evidence="1">
    <location>
        <begin position="78"/>
        <end position="99"/>
    </location>
</feature>
<keyword evidence="1" id="KW-0472">Membrane</keyword>
<dbReference type="EMBL" id="CP042909">
    <property type="protein sequence ID" value="QJA06837.1"/>
    <property type="molecule type" value="Genomic_DNA"/>
</dbReference>
<dbReference type="AlphaFoldDB" id="A0A6H1WUG0"/>
<organism evidence="2 3">
    <name type="scientific">Thermosulfurimonas marina</name>
    <dbReference type="NCBI Taxonomy" id="2047767"/>
    <lineage>
        <taxon>Bacteria</taxon>
        <taxon>Pseudomonadati</taxon>
        <taxon>Thermodesulfobacteriota</taxon>
        <taxon>Thermodesulfobacteria</taxon>
        <taxon>Thermodesulfobacteriales</taxon>
        <taxon>Thermodesulfobacteriaceae</taxon>
        <taxon>Thermosulfurimonas</taxon>
    </lineage>
</organism>
<evidence type="ECO:0000256" key="1">
    <source>
        <dbReference type="SAM" id="Phobius"/>
    </source>
</evidence>
<dbReference type="RefSeq" id="WP_168720187.1">
    <property type="nucleotide sequence ID" value="NZ_CP042909.1"/>
</dbReference>
<evidence type="ECO:0000313" key="2">
    <source>
        <dbReference type="EMBL" id="QJA06837.1"/>
    </source>
</evidence>
<protein>
    <submittedName>
        <fullName evidence="2">Metal-dependent hydrolase</fullName>
    </submittedName>
</protein>
<keyword evidence="1" id="KW-0812">Transmembrane</keyword>
<proteinExistence type="predicted"/>
<feature type="transmembrane region" description="Helical" evidence="1">
    <location>
        <begin position="120"/>
        <end position="144"/>
    </location>
</feature>
<feature type="transmembrane region" description="Helical" evidence="1">
    <location>
        <begin position="54"/>
        <end position="72"/>
    </location>
</feature>
<feature type="transmembrane region" description="Helical" evidence="1">
    <location>
        <begin position="20"/>
        <end position="42"/>
    </location>
</feature>
<reference evidence="2 3" key="1">
    <citation type="submission" date="2019-08" db="EMBL/GenBank/DDBJ databases">
        <title>Complete genome sequence of Thermosulfurimonas marina SU872T, an anaerobic thermophilic chemolithoautotrophic bacterium isolated from a shallow marine hydrothermal vent.</title>
        <authorList>
            <person name="Allioux M."/>
            <person name="Jebbar M."/>
            <person name="Slobodkina G."/>
            <person name="Slobodkin A."/>
            <person name="Moalic Y."/>
            <person name="Frolova A."/>
            <person name="Shao Z."/>
            <person name="Alain K."/>
        </authorList>
    </citation>
    <scope>NUCLEOTIDE SEQUENCE [LARGE SCALE GENOMIC DNA]</scope>
    <source>
        <strain evidence="2 3">SU872</strain>
    </source>
</reference>
<dbReference type="Pfam" id="PF04307">
    <property type="entry name" value="YdjM"/>
    <property type="match status" value="1"/>
</dbReference>
<dbReference type="Proteomes" id="UP000501253">
    <property type="component" value="Chromosome"/>
</dbReference>
<keyword evidence="1" id="KW-1133">Transmembrane helix</keyword>
<dbReference type="GO" id="GO:0016787">
    <property type="term" value="F:hydrolase activity"/>
    <property type="evidence" value="ECO:0007669"/>
    <property type="project" value="UniProtKB-KW"/>
</dbReference>
<dbReference type="KEGG" id="tmai:FVE67_08565"/>
<dbReference type="InterPro" id="IPR007404">
    <property type="entry name" value="YdjM-like"/>
</dbReference>
<name>A0A6H1WUG0_9BACT</name>
<evidence type="ECO:0000313" key="3">
    <source>
        <dbReference type="Proteomes" id="UP000501253"/>
    </source>
</evidence>
<keyword evidence="2" id="KW-0378">Hydrolase</keyword>
<gene>
    <name evidence="2" type="ORF">FVE67_08565</name>
</gene>
<sequence length="165" mass="18593">MTWRAHKTITFSAVYLITHSFPAALIAALSSVFPDFIEFVWWCGRVPRYAHRKGSHWFVPYLAAALLAFYGLKTAPAFPAWVAFGVLWFAVGCLAHIVEDALTGRVPLLSPRRRSFGLRFFRTGSTPETILTAVLGGLAIVTLFREHYRFVAAHLEVFFREAGLF</sequence>
<accession>A0A6H1WUG0</accession>
<keyword evidence="3" id="KW-1185">Reference proteome</keyword>